<feature type="transmembrane region" description="Helical" evidence="6">
    <location>
        <begin position="446"/>
        <end position="463"/>
    </location>
</feature>
<feature type="transmembrane region" description="Helical" evidence="6">
    <location>
        <begin position="108"/>
        <end position="130"/>
    </location>
</feature>
<comment type="subcellular location">
    <subcellularLocation>
        <location evidence="1">Membrane</location>
        <topology evidence="1">Multi-pass membrane protein</topology>
    </subcellularLocation>
</comment>
<dbReference type="GO" id="GO:0015171">
    <property type="term" value="F:amino acid transmembrane transporter activity"/>
    <property type="evidence" value="ECO:0007669"/>
    <property type="project" value="TreeGrafter"/>
</dbReference>
<feature type="transmembrane region" description="Helical" evidence="6">
    <location>
        <begin position="475"/>
        <end position="495"/>
    </location>
</feature>
<proteinExistence type="predicted"/>
<feature type="transmembrane region" description="Helical" evidence="6">
    <location>
        <begin position="282"/>
        <end position="305"/>
    </location>
</feature>
<protein>
    <submittedName>
        <fullName evidence="7">Amino acid/polyamine/organocation transporter, APC superfamily</fullName>
    </submittedName>
</protein>
<feature type="transmembrane region" description="Helical" evidence="6">
    <location>
        <begin position="501"/>
        <end position="518"/>
    </location>
</feature>
<keyword evidence="3 6" id="KW-0812">Transmembrane</keyword>
<gene>
    <name evidence="7" type="ORF">SAMN06265348_105351</name>
</gene>
<evidence type="ECO:0000256" key="6">
    <source>
        <dbReference type="SAM" id="Phobius"/>
    </source>
</evidence>
<dbReference type="EMBL" id="FXTN01000005">
    <property type="protein sequence ID" value="SMO70586.1"/>
    <property type="molecule type" value="Genomic_DNA"/>
</dbReference>
<feature type="transmembrane region" description="Helical" evidence="6">
    <location>
        <begin position="209"/>
        <end position="230"/>
    </location>
</feature>
<evidence type="ECO:0000313" key="8">
    <source>
        <dbReference type="Proteomes" id="UP000320300"/>
    </source>
</evidence>
<keyword evidence="4 6" id="KW-1133">Transmembrane helix</keyword>
<dbReference type="Gene3D" id="1.20.1740.10">
    <property type="entry name" value="Amino acid/polyamine transporter I"/>
    <property type="match status" value="1"/>
</dbReference>
<evidence type="ECO:0000256" key="4">
    <source>
        <dbReference type="ARBA" id="ARBA00022989"/>
    </source>
</evidence>
<dbReference type="GO" id="GO:0016020">
    <property type="term" value="C:membrane"/>
    <property type="evidence" value="ECO:0007669"/>
    <property type="project" value="UniProtKB-SubCell"/>
</dbReference>
<evidence type="ECO:0000256" key="1">
    <source>
        <dbReference type="ARBA" id="ARBA00004141"/>
    </source>
</evidence>
<evidence type="ECO:0000256" key="3">
    <source>
        <dbReference type="ARBA" id="ARBA00022692"/>
    </source>
</evidence>
<dbReference type="InterPro" id="IPR002293">
    <property type="entry name" value="AA/rel_permease1"/>
</dbReference>
<keyword evidence="8" id="KW-1185">Reference proteome</keyword>
<feature type="transmembrane region" description="Helical" evidence="6">
    <location>
        <begin position="237"/>
        <end position="262"/>
    </location>
</feature>
<dbReference type="AlphaFoldDB" id="A0A521DG43"/>
<evidence type="ECO:0000313" key="7">
    <source>
        <dbReference type="EMBL" id="SMO70586.1"/>
    </source>
</evidence>
<feature type="transmembrane region" description="Helical" evidence="6">
    <location>
        <begin position="16"/>
        <end position="35"/>
    </location>
</feature>
<dbReference type="PIRSF" id="PIRSF006060">
    <property type="entry name" value="AA_transporter"/>
    <property type="match status" value="1"/>
</dbReference>
<feature type="transmembrane region" description="Helical" evidence="6">
    <location>
        <begin position="317"/>
        <end position="343"/>
    </location>
</feature>
<keyword evidence="2" id="KW-0813">Transport</keyword>
<dbReference type="PANTHER" id="PTHR43243:SF4">
    <property type="entry name" value="CATIONIC AMINO ACID TRANSPORTER 4"/>
    <property type="match status" value="1"/>
</dbReference>
<reference evidence="7 8" key="1">
    <citation type="submission" date="2017-05" db="EMBL/GenBank/DDBJ databases">
        <authorList>
            <person name="Varghese N."/>
            <person name="Submissions S."/>
        </authorList>
    </citation>
    <scope>NUCLEOTIDE SEQUENCE [LARGE SCALE GENOMIC DNA]</scope>
    <source>
        <strain evidence="7 8">DSM 19036</strain>
    </source>
</reference>
<feature type="transmembrane region" description="Helical" evidence="6">
    <location>
        <begin position="151"/>
        <end position="175"/>
    </location>
</feature>
<dbReference type="PANTHER" id="PTHR43243">
    <property type="entry name" value="INNER MEMBRANE TRANSPORTER YGJI-RELATED"/>
    <property type="match status" value="1"/>
</dbReference>
<evidence type="ECO:0000256" key="5">
    <source>
        <dbReference type="ARBA" id="ARBA00023136"/>
    </source>
</evidence>
<feature type="transmembrane region" description="Helical" evidence="6">
    <location>
        <begin position="363"/>
        <end position="389"/>
    </location>
</feature>
<sequence>MQYIVLYRNEIFNNTLIIRVYIFYYVTTTLELLYLKNNILLLQLRKTQDLMLKKSIDLIKLEAAENSDHSLKRTLGPLNLVLIGVGLTLGAGLFSITGLAAANYAGPAVTLSFIIAALGCGFAALCYAEFASMIPVAGSAYTYSYATMGEFFAWIIGWDLVLEYSVGCATVAISWSQYLTRFLSSFHIYLPAQLTLSPFETAKLSDGTIVHGWINVPGALIVVLMTLIVIRGTKGSAIVNGVIVFLKVGVVLVFIALGWQYIDPANYKPYIPQNTGEFGHFGWSGVLRGAALVFFVFIGFDAVAASAQETKKPSRDLPIGILGSLLVCTVLFGLFGHVMTGLANYKDFANSGAPVAIAIEKTPFAWLSQAIILAILIGYTSVILIDLMAQSRMFYSISRDGLLPKVFSEVHPKYKTPYKSNILLCGFIALFAAFVPITVVGEMTSIGTLLAFLMVCVGILILRKTDPAAERPFKVPFVPLIPILGILTCLGMMVFMPWETWLRLIVWLGIGLVIYFCYGKKNSVLRKSFEK</sequence>
<organism evidence="7 8">
    <name type="scientific">Pedobacter westerhofensis</name>
    <dbReference type="NCBI Taxonomy" id="425512"/>
    <lineage>
        <taxon>Bacteria</taxon>
        <taxon>Pseudomonadati</taxon>
        <taxon>Bacteroidota</taxon>
        <taxon>Sphingobacteriia</taxon>
        <taxon>Sphingobacteriales</taxon>
        <taxon>Sphingobacteriaceae</taxon>
        <taxon>Pedobacter</taxon>
    </lineage>
</organism>
<feature type="transmembrane region" description="Helical" evidence="6">
    <location>
        <begin position="422"/>
        <end position="440"/>
    </location>
</feature>
<feature type="transmembrane region" description="Helical" evidence="6">
    <location>
        <begin position="80"/>
        <end position="102"/>
    </location>
</feature>
<dbReference type="Pfam" id="PF13520">
    <property type="entry name" value="AA_permease_2"/>
    <property type="match status" value="1"/>
</dbReference>
<keyword evidence="5 6" id="KW-0472">Membrane</keyword>
<evidence type="ECO:0000256" key="2">
    <source>
        <dbReference type="ARBA" id="ARBA00022448"/>
    </source>
</evidence>
<accession>A0A521DG43</accession>
<name>A0A521DG43_9SPHI</name>
<dbReference type="Proteomes" id="UP000320300">
    <property type="component" value="Unassembled WGS sequence"/>
</dbReference>